<evidence type="ECO:0000313" key="2">
    <source>
        <dbReference type="EMBL" id="KAF4689406.1"/>
    </source>
</evidence>
<comment type="caution">
    <text evidence="2">The sequence shown here is derived from an EMBL/GenBank/DDBJ whole genome shotgun (WGS) entry which is preliminary data.</text>
</comment>
<feature type="compositionally biased region" description="Basic and acidic residues" evidence="1">
    <location>
        <begin position="148"/>
        <end position="178"/>
    </location>
</feature>
<feature type="compositionally biased region" description="Basic and acidic residues" evidence="1">
    <location>
        <begin position="107"/>
        <end position="116"/>
    </location>
</feature>
<sequence>VASRLLGAAAHLTVDAVLEDSGSRCFTSSEDEHVNIETDRTVDIHSKGVTFRIACAAAEEVRGLAEVTKKKKGVNLAPKCGITRKEERSRDAWATASVQKTVRVRPIERLSGKADSSDDDDDDDDDMSNMIIITERTNTSSPRRGVRIRVEGELGVPTKEEEGWTREKERPKEPETARGEFLGLR</sequence>
<dbReference type="Proteomes" id="UP000541610">
    <property type="component" value="Unassembled WGS sequence"/>
</dbReference>
<protein>
    <submittedName>
        <fullName evidence="2">Uncharacterized protein</fullName>
    </submittedName>
</protein>
<gene>
    <name evidence="2" type="ORF">FOZ60_001657</name>
</gene>
<feature type="region of interest" description="Disordered" evidence="1">
    <location>
        <begin position="107"/>
        <end position="185"/>
    </location>
</feature>
<reference evidence="2 3" key="1">
    <citation type="submission" date="2020-04" db="EMBL/GenBank/DDBJ databases">
        <title>Perkinsus olseni comparative genomics.</title>
        <authorList>
            <person name="Bogema D.R."/>
        </authorList>
    </citation>
    <scope>NUCLEOTIDE SEQUENCE [LARGE SCALE GENOMIC DNA]</scope>
    <source>
        <strain evidence="2">00978-12</strain>
    </source>
</reference>
<proteinExistence type="predicted"/>
<name>A0A7J6P0Z4_PEROL</name>
<accession>A0A7J6P0Z4</accession>
<feature type="non-terminal residue" evidence="2">
    <location>
        <position position="1"/>
    </location>
</feature>
<evidence type="ECO:0000256" key="1">
    <source>
        <dbReference type="SAM" id="MobiDB-lite"/>
    </source>
</evidence>
<evidence type="ECO:0000313" key="3">
    <source>
        <dbReference type="Proteomes" id="UP000541610"/>
    </source>
</evidence>
<organism evidence="2 3">
    <name type="scientific">Perkinsus olseni</name>
    <name type="common">Perkinsus atlanticus</name>
    <dbReference type="NCBI Taxonomy" id="32597"/>
    <lineage>
        <taxon>Eukaryota</taxon>
        <taxon>Sar</taxon>
        <taxon>Alveolata</taxon>
        <taxon>Perkinsozoa</taxon>
        <taxon>Perkinsea</taxon>
        <taxon>Perkinsida</taxon>
        <taxon>Perkinsidae</taxon>
        <taxon>Perkinsus</taxon>
    </lineage>
</organism>
<feature type="compositionally biased region" description="Acidic residues" evidence="1">
    <location>
        <begin position="117"/>
        <end position="127"/>
    </location>
</feature>
<dbReference type="EMBL" id="JABANP010000125">
    <property type="protein sequence ID" value="KAF4689406.1"/>
    <property type="molecule type" value="Genomic_DNA"/>
</dbReference>
<dbReference type="AlphaFoldDB" id="A0A7J6P0Z4"/>